<dbReference type="PANTHER" id="PTHR22730">
    <property type="entry name" value="PROMININ PROM PROTEIN"/>
    <property type="match status" value="1"/>
</dbReference>
<protein>
    <submittedName>
        <fullName evidence="9">Prominin-like protein isoform X1</fullName>
    </submittedName>
</protein>
<dbReference type="PANTHER" id="PTHR22730:SF1">
    <property type="entry name" value="PROMININ-LIKE PROTEIN"/>
    <property type="match status" value="1"/>
</dbReference>
<dbReference type="GeneID" id="108611321"/>
<feature type="transmembrane region" description="Helical" evidence="7">
    <location>
        <begin position="775"/>
        <end position="793"/>
    </location>
</feature>
<feature type="transmembrane region" description="Helical" evidence="7">
    <location>
        <begin position="418"/>
        <end position="444"/>
    </location>
</feature>
<name>A0ABM1NWN5_DROAR</name>
<comment type="subcellular location">
    <subcellularLocation>
        <location evidence="1">Membrane</location>
        <topology evidence="1">Multi-pass membrane protein</topology>
    </subcellularLocation>
</comment>
<evidence type="ECO:0000256" key="7">
    <source>
        <dbReference type="SAM" id="Phobius"/>
    </source>
</evidence>
<proteinExistence type="inferred from homology"/>
<evidence type="ECO:0000313" key="8">
    <source>
        <dbReference type="Proteomes" id="UP000694904"/>
    </source>
</evidence>
<dbReference type="InterPro" id="IPR008795">
    <property type="entry name" value="Prominin"/>
</dbReference>
<dbReference type="Pfam" id="PF05478">
    <property type="entry name" value="Prominin"/>
    <property type="match status" value="1"/>
</dbReference>
<keyword evidence="8" id="KW-1185">Reference proteome</keyword>
<dbReference type="Proteomes" id="UP000694904">
    <property type="component" value="Chromosome 3"/>
</dbReference>
<reference evidence="8" key="1">
    <citation type="journal article" date="1997" name="Nucleic Acids Res.">
        <title>tRNAscan-SE: a program for improved detection of transfer RNA genes in genomic sequence.</title>
        <authorList>
            <person name="Lowe T.M."/>
            <person name="Eddy S.R."/>
        </authorList>
    </citation>
    <scope>NUCLEOTIDE SEQUENCE [LARGE SCALE GENOMIC DNA]</scope>
</reference>
<feature type="transmembrane region" description="Helical" evidence="7">
    <location>
        <begin position="97"/>
        <end position="122"/>
    </location>
</feature>
<evidence type="ECO:0000256" key="5">
    <source>
        <dbReference type="ARBA" id="ARBA00023136"/>
    </source>
</evidence>
<evidence type="ECO:0000313" key="9">
    <source>
        <dbReference type="RefSeq" id="XP_017859371.1"/>
    </source>
</evidence>
<keyword evidence="3 7" id="KW-0812">Transmembrane</keyword>
<reference evidence="9" key="3">
    <citation type="submission" date="2025-08" db="UniProtKB">
        <authorList>
            <consortium name="RefSeq"/>
        </authorList>
    </citation>
    <scope>IDENTIFICATION</scope>
    <source>
        <tissue evidence="9">Whole organism</tissue>
    </source>
</reference>
<comment type="similarity">
    <text evidence="2">Belongs to the prominin family.</text>
</comment>
<evidence type="ECO:0000256" key="6">
    <source>
        <dbReference type="ARBA" id="ARBA00023180"/>
    </source>
</evidence>
<dbReference type="RefSeq" id="XP_017859371.1">
    <property type="nucleotide sequence ID" value="XM_018003882.1"/>
</dbReference>
<accession>A0ABM1NWN5</accession>
<reference evidence="8" key="2">
    <citation type="journal article" date="2016" name="G3 (Bethesda)">
        <title>Genome Evolution in Three Species of Cactophilic Drosophila.</title>
        <authorList>
            <person name="Sanchez-Flores A."/>
            <person name="Penazola F."/>
            <person name="Carpinteyro-Ponce J."/>
            <person name="Nazario-Yepiz N."/>
            <person name="Abreu-Goodger C."/>
            <person name="Machado C.A."/>
            <person name="Markow T.A."/>
        </authorList>
    </citation>
    <scope>NUCLEOTIDE SEQUENCE [LARGE SCALE GENOMIC DNA]</scope>
</reference>
<evidence type="ECO:0000256" key="2">
    <source>
        <dbReference type="ARBA" id="ARBA00006058"/>
    </source>
</evidence>
<keyword evidence="4 7" id="KW-1133">Transmembrane helix</keyword>
<keyword evidence="6" id="KW-0325">Glycoprotein</keyword>
<gene>
    <name evidence="9" type="primary">LOC108611321</name>
</gene>
<feature type="transmembrane region" description="Helical" evidence="7">
    <location>
        <begin position="143"/>
        <end position="165"/>
    </location>
</feature>
<keyword evidence="5 7" id="KW-0472">Membrane</keyword>
<evidence type="ECO:0000256" key="3">
    <source>
        <dbReference type="ARBA" id="ARBA00022692"/>
    </source>
</evidence>
<evidence type="ECO:0000256" key="4">
    <source>
        <dbReference type="ARBA" id="ARBA00022989"/>
    </source>
</evidence>
<organism evidence="8 9">
    <name type="scientific">Drosophila arizonae</name>
    <name type="common">Fruit fly</name>
    <dbReference type="NCBI Taxonomy" id="7263"/>
    <lineage>
        <taxon>Eukaryota</taxon>
        <taxon>Metazoa</taxon>
        <taxon>Ecdysozoa</taxon>
        <taxon>Arthropoda</taxon>
        <taxon>Hexapoda</taxon>
        <taxon>Insecta</taxon>
        <taxon>Pterygota</taxon>
        <taxon>Neoptera</taxon>
        <taxon>Endopterygota</taxon>
        <taxon>Diptera</taxon>
        <taxon>Brachycera</taxon>
        <taxon>Muscomorpha</taxon>
        <taxon>Ephydroidea</taxon>
        <taxon>Drosophilidae</taxon>
        <taxon>Drosophila</taxon>
    </lineage>
</organism>
<feature type="transmembrane region" description="Helical" evidence="7">
    <location>
        <begin position="456"/>
        <end position="484"/>
    </location>
</feature>
<sequence length="848" mass="97848">MANETVSLIEFSSDALPSINYTRYNSNVTYSIEPIYSKLGMGFIHDFTHTLFDKYYTSNEDSPKGYVIAVDNSSSYAVGPKVWANVWESLIARKTVVLVWVMFLLTVIIIVPFIAVCYFCFCCYRCHAICPPCQSASNTTKRILLNLLLIPLILGAMFGLVVAFLNDKLINNAMRDSSETMMRSNRDTCAMLQDVCLHVRHLLVDNFEELATTMSSQLFAVAEMAHKDLRTEAGLQLLEVLEDIFDNMPEALALLEQVKEMQAYLVFIGSQYRDALRGAKRDFVYVLTVWCDFFECNNIIRSYKLLYMDTSQCLHFDKLPNTSAFIEDVKNIIYEDYYRLPKSWLDRLYNEEQKLKLALDPMIPPMIRRISMLADSLESESHKICNITYRAMSNIYIRNLHSTKSFEELYENYGRNRWYASFGLFFIMLTIVIILSYTLITGLCIRKDNSASSCMLLAIILMFAVLSFILIISLFYFTLGLVFYPACILYDDEGRNTLHSLLETVLQKSNAVNSTEFPRPSEFAAGIKKCRADQLIFEMLRDNNLYDIKRLREINIHLEESTYLQFGKLDIYFNALVFMLPKEFHHIFKLRAKYLSNYHSRTYMDVLCREIDELDIPQFISDLRDWASNFFAESYGSYLDERMQVAYVNLLRMATDLSKYTLMGKTILQTIDQIEEHVYRIDDLITFEDNNFNKSIKILLDRLMKAQNYIEGVGSGYLNTIVDNYTNSIHGQINTYFDMVINISLNEIGPCDHLAQSHIHNVNKICDYLVNSINGYWLGLVIFGILLIPLLCVSHRLLCLYRIYGHTGAAIVYREEGTCPTCTGLPYDPQNMNANATDAFATSKHKHD</sequence>
<evidence type="ECO:0000256" key="1">
    <source>
        <dbReference type="ARBA" id="ARBA00004141"/>
    </source>
</evidence>